<evidence type="ECO:0000256" key="4">
    <source>
        <dbReference type="ARBA" id="ARBA00022833"/>
    </source>
</evidence>
<name>A0A8B8HUQ1_VANTA</name>
<dbReference type="InterPro" id="IPR013087">
    <property type="entry name" value="Znf_C2H2_type"/>
</dbReference>
<keyword evidence="3 5" id="KW-0863">Zinc-finger</keyword>
<evidence type="ECO:0000313" key="10">
    <source>
        <dbReference type="RefSeq" id="XP_026488578.1"/>
    </source>
</evidence>
<dbReference type="PANTHER" id="PTHR19818:SF139">
    <property type="entry name" value="PAIR-RULE PROTEIN ODD-PAIRED"/>
    <property type="match status" value="1"/>
</dbReference>
<dbReference type="InterPro" id="IPR050329">
    <property type="entry name" value="GLI_C2H2-zinc-finger"/>
</dbReference>
<dbReference type="RefSeq" id="XP_026488578.1">
    <property type="nucleotide sequence ID" value="XM_026632793.2"/>
</dbReference>
<evidence type="ECO:0000313" key="9">
    <source>
        <dbReference type="Proteomes" id="UP001652626"/>
    </source>
</evidence>
<dbReference type="Proteomes" id="UP001652626">
    <property type="component" value="Chromosome 21"/>
</dbReference>
<gene>
    <name evidence="10" type="primary">LOC113395225</name>
</gene>
<feature type="domain" description="C2H2-type" evidence="7">
    <location>
        <begin position="195"/>
        <end position="224"/>
    </location>
</feature>
<dbReference type="SMART" id="SM00355">
    <property type="entry name" value="ZnF_C2H2"/>
    <property type="match status" value="3"/>
</dbReference>
<dbReference type="FunFam" id="3.30.160.60:FF:000072">
    <property type="entry name" value="zinc finger protein 143 isoform X1"/>
    <property type="match status" value="1"/>
</dbReference>
<dbReference type="Gene3D" id="3.30.160.60">
    <property type="entry name" value="Classic Zinc Finger"/>
    <property type="match status" value="2"/>
</dbReference>
<dbReference type="PROSITE" id="PS51915">
    <property type="entry name" value="ZAD"/>
    <property type="match status" value="1"/>
</dbReference>
<dbReference type="Pfam" id="PF13465">
    <property type="entry name" value="zf-H2C2_2"/>
    <property type="match status" value="1"/>
</dbReference>
<dbReference type="PROSITE" id="PS50157">
    <property type="entry name" value="ZINC_FINGER_C2H2_2"/>
    <property type="match status" value="3"/>
</dbReference>
<protein>
    <submittedName>
        <fullName evidence="10">Zinc finger protein 544-like</fullName>
    </submittedName>
</protein>
<dbReference type="OrthoDB" id="8113227at2759"/>
<keyword evidence="1 6" id="KW-0479">Metal-binding</keyword>
<evidence type="ECO:0000256" key="3">
    <source>
        <dbReference type="ARBA" id="ARBA00022771"/>
    </source>
</evidence>
<keyword evidence="4 6" id="KW-0862">Zinc</keyword>
<feature type="domain" description="ZAD" evidence="8">
    <location>
        <begin position="12"/>
        <end position="82"/>
    </location>
</feature>
<dbReference type="PROSITE" id="PS00028">
    <property type="entry name" value="ZINC_FINGER_C2H2_1"/>
    <property type="match status" value="2"/>
</dbReference>
<reference evidence="10" key="1">
    <citation type="submission" date="2025-08" db="UniProtKB">
        <authorList>
            <consortium name="RefSeq"/>
        </authorList>
    </citation>
    <scope>IDENTIFICATION</scope>
    <source>
        <tissue evidence="10">Whole body</tissue>
    </source>
</reference>
<evidence type="ECO:0000256" key="5">
    <source>
        <dbReference type="PROSITE-ProRule" id="PRU00042"/>
    </source>
</evidence>
<dbReference type="GO" id="GO:0008270">
    <property type="term" value="F:zinc ion binding"/>
    <property type="evidence" value="ECO:0007669"/>
    <property type="project" value="UniProtKB-UniRule"/>
</dbReference>
<dbReference type="Pfam" id="PF07776">
    <property type="entry name" value="zf-AD"/>
    <property type="match status" value="1"/>
</dbReference>
<dbReference type="GO" id="GO:0000981">
    <property type="term" value="F:DNA-binding transcription factor activity, RNA polymerase II-specific"/>
    <property type="evidence" value="ECO:0007669"/>
    <property type="project" value="TreeGrafter"/>
</dbReference>
<keyword evidence="9" id="KW-1185">Reference proteome</keyword>
<feature type="binding site" evidence="6">
    <location>
        <position position="17"/>
    </location>
    <ligand>
        <name>Zn(2+)</name>
        <dbReference type="ChEBI" id="CHEBI:29105"/>
    </ligand>
</feature>
<evidence type="ECO:0000259" key="8">
    <source>
        <dbReference type="PROSITE" id="PS51915"/>
    </source>
</evidence>
<dbReference type="GO" id="GO:0005634">
    <property type="term" value="C:nucleus"/>
    <property type="evidence" value="ECO:0007669"/>
    <property type="project" value="InterPro"/>
</dbReference>
<dbReference type="InterPro" id="IPR012934">
    <property type="entry name" value="Znf_AD"/>
</dbReference>
<organism evidence="9 10">
    <name type="scientific">Vanessa tameamea</name>
    <name type="common">Kamehameha butterfly</name>
    <dbReference type="NCBI Taxonomy" id="334116"/>
    <lineage>
        <taxon>Eukaryota</taxon>
        <taxon>Metazoa</taxon>
        <taxon>Ecdysozoa</taxon>
        <taxon>Arthropoda</taxon>
        <taxon>Hexapoda</taxon>
        <taxon>Insecta</taxon>
        <taxon>Pterygota</taxon>
        <taxon>Neoptera</taxon>
        <taxon>Endopterygota</taxon>
        <taxon>Lepidoptera</taxon>
        <taxon>Glossata</taxon>
        <taxon>Ditrysia</taxon>
        <taxon>Papilionoidea</taxon>
        <taxon>Nymphalidae</taxon>
        <taxon>Nymphalinae</taxon>
        <taxon>Vanessa</taxon>
    </lineage>
</organism>
<dbReference type="SUPFAM" id="SSF57716">
    <property type="entry name" value="Glucocorticoid receptor-like (DNA-binding domain)"/>
    <property type="match status" value="1"/>
</dbReference>
<evidence type="ECO:0000256" key="2">
    <source>
        <dbReference type="ARBA" id="ARBA00022737"/>
    </source>
</evidence>
<dbReference type="OMA" id="AMITHCT"/>
<dbReference type="SUPFAM" id="SSF57667">
    <property type="entry name" value="beta-beta-alpha zinc fingers"/>
    <property type="match status" value="2"/>
</dbReference>
<sequence>MEQQKTSTKFYEICRLCLDENGHCDIFDRNELQDNIYRCIGVKVSLVDSLPQKICAKCLEIIDRATELRIIAKKNDIHLKSLFCCVEGDTSKACPEDSVKTVESTHFERDKSSSPERNLVIEKFLSVRKDLFESSVTEESISKTEEQVDSSQNRVSIKDFRCEDGNREYKCNICSKKFNKWKKFYLHNRLHNKNYACPLNLCNKKFATKGDLEKHIRTHTGEKPYQCDKCGKGFAQRGTLKTHKETVCTE</sequence>
<evidence type="ECO:0000256" key="6">
    <source>
        <dbReference type="PROSITE-ProRule" id="PRU01263"/>
    </source>
</evidence>
<keyword evidence="2" id="KW-0677">Repeat</keyword>
<dbReference type="GO" id="GO:0045944">
    <property type="term" value="P:positive regulation of transcription by RNA polymerase II"/>
    <property type="evidence" value="ECO:0007669"/>
    <property type="project" value="UniProtKB-ARBA"/>
</dbReference>
<dbReference type="SMART" id="SM00868">
    <property type="entry name" value="zf-AD"/>
    <property type="match status" value="1"/>
</dbReference>
<feature type="binding site" evidence="6">
    <location>
        <position position="58"/>
    </location>
    <ligand>
        <name>Zn(2+)</name>
        <dbReference type="ChEBI" id="CHEBI:29105"/>
    </ligand>
</feature>
<dbReference type="AlphaFoldDB" id="A0A8B8HUQ1"/>
<feature type="binding site" evidence="6">
    <location>
        <position position="55"/>
    </location>
    <ligand>
        <name>Zn(2+)</name>
        <dbReference type="ChEBI" id="CHEBI:29105"/>
    </ligand>
</feature>
<accession>A0A8B8HUQ1</accession>
<feature type="binding site" evidence="6">
    <location>
        <position position="14"/>
    </location>
    <ligand>
        <name>Zn(2+)</name>
        <dbReference type="ChEBI" id="CHEBI:29105"/>
    </ligand>
</feature>
<dbReference type="FunFam" id="3.30.160.60:FF:000624">
    <property type="entry name" value="zinc finger protein 697"/>
    <property type="match status" value="1"/>
</dbReference>
<dbReference type="GeneID" id="113395225"/>
<dbReference type="InterPro" id="IPR036236">
    <property type="entry name" value="Znf_C2H2_sf"/>
</dbReference>
<proteinExistence type="predicted"/>
<dbReference type="Gene3D" id="3.40.1800.20">
    <property type="match status" value="1"/>
</dbReference>
<dbReference type="GO" id="GO:0000978">
    <property type="term" value="F:RNA polymerase II cis-regulatory region sequence-specific DNA binding"/>
    <property type="evidence" value="ECO:0007669"/>
    <property type="project" value="TreeGrafter"/>
</dbReference>
<evidence type="ECO:0000256" key="1">
    <source>
        <dbReference type="ARBA" id="ARBA00022723"/>
    </source>
</evidence>
<evidence type="ECO:0000259" key="7">
    <source>
        <dbReference type="PROSITE" id="PS50157"/>
    </source>
</evidence>
<feature type="domain" description="C2H2-type" evidence="7">
    <location>
        <begin position="169"/>
        <end position="196"/>
    </location>
</feature>
<dbReference type="PANTHER" id="PTHR19818">
    <property type="entry name" value="ZINC FINGER PROTEIN ZIC AND GLI"/>
    <property type="match status" value="1"/>
</dbReference>
<feature type="domain" description="C2H2-type" evidence="7">
    <location>
        <begin position="225"/>
        <end position="250"/>
    </location>
</feature>